<feature type="chain" id="PRO_5047392268" description="Porin" evidence="1">
    <location>
        <begin position="22"/>
        <end position="425"/>
    </location>
</feature>
<dbReference type="EMBL" id="CP136522">
    <property type="protein sequence ID" value="WOT04024.1"/>
    <property type="molecule type" value="Genomic_DNA"/>
</dbReference>
<accession>A0ABZ0JUN7</accession>
<protein>
    <recommendedName>
        <fullName evidence="4">Porin</fullName>
    </recommendedName>
</protein>
<evidence type="ECO:0000313" key="2">
    <source>
        <dbReference type="EMBL" id="WOT04024.1"/>
    </source>
</evidence>
<evidence type="ECO:0008006" key="4">
    <source>
        <dbReference type="Google" id="ProtNLM"/>
    </source>
</evidence>
<dbReference type="Gene3D" id="2.40.160.10">
    <property type="entry name" value="Porin"/>
    <property type="match status" value="1"/>
</dbReference>
<feature type="signal peptide" evidence="1">
    <location>
        <begin position="1"/>
        <end position="21"/>
    </location>
</feature>
<dbReference type="RefSeq" id="WP_310471653.1">
    <property type="nucleotide sequence ID" value="NZ_CP136522.1"/>
</dbReference>
<dbReference type="Proteomes" id="UP001529491">
    <property type="component" value="Chromosome"/>
</dbReference>
<proteinExistence type="predicted"/>
<evidence type="ECO:0000313" key="3">
    <source>
        <dbReference type="Proteomes" id="UP001529491"/>
    </source>
</evidence>
<organism evidence="2 3">
    <name type="scientific">Shewanella youngdeokensis</name>
    <dbReference type="NCBI Taxonomy" id="2999068"/>
    <lineage>
        <taxon>Bacteria</taxon>
        <taxon>Pseudomonadati</taxon>
        <taxon>Pseudomonadota</taxon>
        <taxon>Gammaproteobacteria</taxon>
        <taxon>Alteromonadales</taxon>
        <taxon>Shewanellaceae</taxon>
        <taxon>Shewanella</taxon>
    </lineage>
</organism>
<name>A0ABZ0JUN7_9GAMM</name>
<sequence>MKNKITIILTLCGLVCSPVMASDFTKNATSYINAKVENYNYDWSRSGQHHNESPYKVEYGVSSGYHDGWVGVDFAAHAVGLLKWASDERGDNGYDFGNVQPDGKTLTNIGVAYLKTKFNLEDLGQLKAGFGTKHRFYGLFNEDPIRINMTSSRGLDINLDLGQHQIFAMVVDQYQAFNADYYLEDIQGLDGETINYVGLIGAKGKVSGVNYHLEYAKSDDFLDRVYYAIDYSVDSINTNFEVRGSNIISAGEHFTLEEPESGVLHLIARSKLSHDTSLMFVGSKIYGADMYQFHSAPNGVHRVMFQHAYLNNEVPMLEGEELIMAQLNQNFDRWLWNGFDLMTSYYVGNDATGIDGYSRSEFVFQVQQDFGKLHPVLHGLSLSYWYAHHDAAGVDDGHRSGKVDNSFFLSNDHNRRWQLHYRLML</sequence>
<evidence type="ECO:0000256" key="1">
    <source>
        <dbReference type="SAM" id="SignalP"/>
    </source>
</evidence>
<reference evidence="2 3" key="1">
    <citation type="submission" date="2023-10" db="EMBL/GenBank/DDBJ databases">
        <title>Complete genome sequence of Shewanella sp. DAU334.</title>
        <authorList>
            <person name="Lee Y.-S."/>
            <person name="Jeong H.-R."/>
            <person name="Hwang E.-J."/>
            <person name="Choi Y.-L."/>
            <person name="Kim G.-D."/>
        </authorList>
    </citation>
    <scope>NUCLEOTIDE SEQUENCE [LARGE SCALE GENOMIC DNA]</scope>
    <source>
        <strain evidence="2 3">DAU334</strain>
    </source>
</reference>
<dbReference type="InterPro" id="IPR023614">
    <property type="entry name" value="Porin_dom_sf"/>
</dbReference>
<keyword evidence="1" id="KW-0732">Signal</keyword>
<gene>
    <name evidence="2" type="ORF">RGE70_11835</name>
</gene>
<keyword evidence="3" id="KW-1185">Reference proteome</keyword>